<evidence type="ECO:0000313" key="4">
    <source>
        <dbReference type="Proteomes" id="UP000237347"/>
    </source>
</evidence>
<keyword evidence="2" id="KW-0812">Transmembrane</keyword>
<evidence type="ECO:0000256" key="2">
    <source>
        <dbReference type="SAM" id="Phobius"/>
    </source>
</evidence>
<keyword evidence="2" id="KW-1133">Transmembrane helix</keyword>
<organism evidence="3 4">
    <name type="scientific">Quercus suber</name>
    <name type="common">Cork oak</name>
    <dbReference type="NCBI Taxonomy" id="58331"/>
    <lineage>
        <taxon>Eukaryota</taxon>
        <taxon>Viridiplantae</taxon>
        <taxon>Streptophyta</taxon>
        <taxon>Embryophyta</taxon>
        <taxon>Tracheophyta</taxon>
        <taxon>Spermatophyta</taxon>
        <taxon>Magnoliopsida</taxon>
        <taxon>eudicotyledons</taxon>
        <taxon>Gunneridae</taxon>
        <taxon>Pentapetalae</taxon>
        <taxon>rosids</taxon>
        <taxon>fabids</taxon>
        <taxon>Fagales</taxon>
        <taxon>Fagaceae</taxon>
        <taxon>Quercus</taxon>
    </lineage>
</organism>
<feature type="region of interest" description="Disordered" evidence="1">
    <location>
        <begin position="1"/>
        <end position="40"/>
    </location>
</feature>
<name>A0AAW0KZZ8_QUESU</name>
<reference evidence="3 4" key="1">
    <citation type="journal article" date="2018" name="Sci. Data">
        <title>The draft genome sequence of cork oak.</title>
        <authorList>
            <person name="Ramos A.M."/>
            <person name="Usie A."/>
            <person name="Barbosa P."/>
            <person name="Barros P.M."/>
            <person name="Capote T."/>
            <person name="Chaves I."/>
            <person name="Simoes F."/>
            <person name="Abreu I."/>
            <person name="Carrasquinho I."/>
            <person name="Faro C."/>
            <person name="Guimaraes J.B."/>
            <person name="Mendonca D."/>
            <person name="Nobrega F."/>
            <person name="Rodrigues L."/>
            <person name="Saibo N.J.M."/>
            <person name="Varela M.C."/>
            <person name="Egas C."/>
            <person name="Matos J."/>
            <person name="Miguel C.M."/>
            <person name="Oliveira M.M."/>
            <person name="Ricardo C.P."/>
            <person name="Goncalves S."/>
        </authorList>
    </citation>
    <scope>NUCLEOTIDE SEQUENCE [LARGE SCALE GENOMIC DNA]</scope>
    <source>
        <strain evidence="4">cv. HL8</strain>
    </source>
</reference>
<dbReference type="EMBL" id="PKMF04000191">
    <property type="protein sequence ID" value="KAK7844126.1"/>
    <property type="molecule type" value="Genomic_DNA"/>
</dbReference>
<dbReference type="Proteomes" id="UP000237347">
    <property type="component" value="Unassembled WGS sequence"/>
</dbReference>
<gene>
    <name evidence="3" type="primary">OFUT11</name>
    <name evidence="3" type="ORF">CFP56_011600</name>
</gene>
<evidence type="ECO:0000256" key="1">
    <source>
        <dbReference type="SAM" id="MobiDB-lite"/>
    </source>
</evidence>
<evidence type="ECO:0000313" key="3">
    <source>
        <dbReference type="EMBL" id="KAK7844126.1"/>
    </source>
</evidence>
<dbReference type="AlphaFoldDB" id="A0AAW0KZZ8"/>
<keyword evidence="2" id="KW-0472">Membrane</keyword>
<protein>
    <submittedName>
        <fullName evidence="3">O-fucosyltransferase 11</fullName>
    </submittedName>
</protein>
<comment type="caution">
    <text evidence="3">The sequence shown here is derived from an EMBL/GenBank/DDBJ whole genome shotgun (WGS) entry which is preliminary data.</text>
</comment>
<accession>A0AAW0KZZ8</accession>
<keyword evidence="4" id="KW-1185">Reference proteome</keyword>
<feature type="transmembrane region" description="Helical" evidence="2">
    <location>
        <begin position="70"/>
        <end position="96"/>
    </location>
</feature>
<sequence>MAMKPKTHNGNGNSSDNSGGGSSSSPSPPPSPPLRSSVSQCRRRVRSKAQSQLLKDSFGGGILFRRNLRYLVVLPLLYLSGLLMCVGGPFSALVGWPTTPGAVYRSHDLFRKLWPHIHSDNSSILEYKNYWFLKMVVLCLEKQKKGKRAKTVSKFNS</sequence>
<proteinExistence type="predicted"/>